<dbReference type="GO" id="GO:0016887">
    <property type="term" value="F:ATP hydrolysis activity"/>
    <property type="evidence" value="ECO:0007669"/>
    <property type="project" value="InterPro"/>
</dbReference>
<protein>
    <recommendedName>
        <fullName evidence="5">ATPase AAA-type core domain-containing protein</fullName>
    </recommendedName>
</protein>
<dbReference type="GO" id="GO:0005524">
    <property type="term" value="F:ATP binding"/>
    <property type="evidence" value="ECO:0007669"/>
    <property type="project" value="InterPro"/>
</dbReference>
<dbReference type="InterPro" id="IPR027417">
    <property type="entry name" value="P-loop_NTPase"/>
</dbReference>
<sequence>MDTAINTLHIQNFKSIRSALLHPRRVNIIIGQPNAGKSTVLEAMSLLGSVPYEQQDKFVGSFVRYDKPRQLFHDNLTASPIKIETDRDLCLLGKYSQGPGYRYASFSQEAYRELRTQMGTPLAGGHLSRAGDDGALLDRLGPYLLRTGGPPTPGGYYYTELDKRGRPGLGAPAEARYLSSGSPWYPQAVKPYRFRSEAKLAVARPGSALFPPHGDNLVRVLETNADLRREFTGLFAAQGLSLRVRVDAGRLEISKDLDGLSYVYPYQSTGDALRHYGFLLAVLESNRKAVLLLEEPETHLYPDYATELVRRIVAGSGNQFFITTHSPHLFTQVIENMVPFENRALELAVFVAHYQDHQTKIRQLSDEELRNVQGDSAHAFRTLSRAATPEAVVMR</sequence>
<dbReference type="InterPro" id="IPR051396">
    <property type="entry name" value="Bact_Antivir_Def_Nuclease"/>
</dbReference>
<dbReference type="Pfam" id="PF13304">
    <property type="entry name" value="AAA_21"/>
    <property type="match status" value="1"/>
</dbReference>
<evidence type="ECO:0000313" key="3">
    <source>
        <dbReference type="EMBL" id="AWM33521.1"/>
    </source>
</evidence>
<proteinExistence type="predicted"/>
<dbReference type="SUPFAM" id="SSF52540">
    <property type="entry name" value="P-loop containing nucleoside triphosphate hydrolases"/>
    <property type="match status" value="1"/>
</dbReference>
<dbReference type="InterPro" id="IPR041685">
    <property type="entry name" value="AAA_GajA/Old/RecF-like"/>
</dbReference>
<dbReference type="Gene3D" id="3.40.50.300">
    <property type="entry name" value="P-loop containing nucleotide triphosphate hydrolases"/>
    <property type="match status" value="2"/>
</dbReference>
<dbReference type="Pfam" id="PF13175">
    <property type="entry name" value="AAA_15"/>
    <property type="match status" value="1"/>
</dbReference>
<feature type="domain" description="Endonuclease GajA/Old nuclease/RecF-like AAA" evidence="1">
    <location>
        <begin position="5"/>
        <end position="49"/>
    </location>
</feature>
<dbReference type="Proteomes" id="UP000245999">
    <property type="component" value="Chromosome"/>
</dbReference>
<dbReference type="PIRSF" id="PIRSF029347">
    <property type="entry name" value="RecF"/>
    <property type="match status" value="1"/>
</dbReference>
<dbReference type="OrthoDB" id="9792800at2"/>
<organism evidence="3 4">
    <name type="scientific">Hymenobacter nivis</name>
    <dbReference type="NCBI Taxonomy" id="1850093"/>
    <lineage>
        <taxon>Bacteria</taxon>
        <taxon>Pseudomonadati</taxon>
        <taxon>Bacteroidota</taxon>
        <taxon>Cytophagia</taxon>
        <taxon>Cytophagales</taxon>
        <taxon>Hymenobacteraceae</taxon>
        <taxon>Hymenobacter</taxon>
    </lineage>
</organism>
<evidence type="ECO:0000259" key="1">
    <source>
        <dbReference type="Pfam" id="PF13175"/>
    </source>
</evidence>
<reference evidence="4" key="1">
    <citation type="submission" date="2018-04" db="EMBL/GenBank/DDBJ databases">
        <title>Complete genome of Antarctic heterotrophic bacterium Hymenobacter nivis.</title>
        <authorList>
            <person name="Terashima M."/>
        </authorList>
    </citation>
    <scope>NUCLEOTIDE SEQUENCE [LARGE SCALE GENOMIC DNA]</scope>
    <source>
        <strain evidence="4">NBRC 111535</strain>
    </source>
</reference>
<dbReference type="KEGG" id="hnv:DDQ68_12445"/>
<dbReference type="RefSeq" id="WP_109656596.1">
    <property type="nucleotide sequence ID" value="NZ_CP029145.1"/>
</dbReference>
<evidence type="ECO:0000313" key="4">
    <source>
        <dbReference type="Proteomes" id="UP000245999"/>
    </source>
</evidence>
<dbReference type="InterPro" id="IPR014555">
    <property type="entry name" value="RecF-like"/>
</dbReference>
<name>A0A2Z3GMC7_9BACT</name>
<keyword evidence="4" id="KW-1185">Reference proteome</keyword>
<feature type="domain" description="ATPase AAA-type core" evidence="2">
    <location>
        <begin position="265"/>
        <end position="329"/>
    </location>
</feature>
<dbReference type="EMBL" id="CP029145">
    <property type="protein sequence ID" value="AWM33521.1"/>
    <property type="molecule type" value="Genomic_DNA"/>
</dbReference>
<gene>
    <name evidence="3" type="ORF">DDQ68_12445</name>
</gene>
<evidence type="ECO:0000259" key="2">
    <source>
        <dbReference type="Pfam" id="PF13304"/>
    </source>
</evidence>
<evidence type="ECO:0008006" key="5">
    <source>
        <dbReference type="Google" id="ProtNLM"/>
    </source>
</evidence>
<dbReference type="AlphaFoldDB" id="A0A2Z3GMC7"/>
<dbReference type="InterPro" id="IPR003959">
    <property type="entry name" value="ATPase_AAA_core"/>
</dbReference>
<accession>A0A2Z3GMC7</accession>
<dbReference type="PANTHER" id="PTHR43581">
    <property type="entry name" value="ATP/GTP PHOSPHATASE"/>
    <property type="match status" value="1"/>
</dbReference>
<dbReference type="PANTHER" id="PTHR43581:SF4">
    <property type="entry name" value="ATP_GTP PHOSPHATASE"/>
    <property type="match status" value="1"/>
</dbReference>